<dbReference type="Pfam" id="PF20454">
    <property type="entry name" value="GpA_nuclease"/>
    <property type="match status" value="1"/>
</dbReference>
<dbReference type="Pfam" id="PF05876">
    <property type="entry name" value="GpA_ATPase"/>
    <property type="match status" value="1"/>
</dbReference>
<dbReference type="AlphaFoldDB" id="A0AAI9KVW5"/>
<feature type="domain" description="Phage terminase large subunit GpA ATPase" evidence="2">
    <location>
        <begin position="47"/>
        <end position="289"/>
    </location>
</feature>
<organism evidence="4 5">
    <name type="scientific">Pectobacterium carotovorum subsp. carotovorum</name>
    <name type="common">Erwinia carotovora subsp. carotovora</name>
    <dbReference type="NCBI Taxonomy" id="555"/>
    <lineage>
        <taxon>Bacteria</taxon>
        <taxon>Pseudomonadati</taxon>
        <taxon>Pseudomonadota</taxon>
        <taxon>Gammaproteobacteria</taxon>
        <taxon>Enterobacterales</taxon>
        <taxon>Pectobacteriaceae</taxon>
        <taxon>Pectobacterium</taxon>
    </lineage>
</organism>
<dbReference type="GO" id="GO:0016887">
    <property type="term" value="F:ATP hydrolysis activity"/>
    <property type="evidence" value="ECO:0007669"/>
    <property type="project" value="InterPro"/>
</dbReference>
<dbReference type="InterPro" id="IPR027417">
    <property type="entry name" value="P-loop_NTPase"/>
</dbReference>
<dbReference type="EMBL" id="BSRL01000001">
    <property type="protein sequence ID" value="GLV67570.1"/>
    <property type="molecule type" value="Genomic_DNA"/>
</dbReference>
<comment type="caution">
    <text evidence="4">The sequence shown here is derived from an EMBL/GenBank/DDBJ whole genome shotgun (WGS) entry which is preliminary data.</text>
</comment>
<gene>
    <name evidence="4" type="ORF">Pcaca03_00140</name>
</gene>
<feature type="compositionally biased region" description="Low complexity" evidence="1">
    <location>
        <begin position="597"/>
        <end position="610"/>
    </location>
</feature>
<dbReference type="Proteomes" id="UP001165145">
    <property type="component" value="Unassembled WGS sequence"/>
</dbReference>
<proteinExistence type="predicted"/>
<evidence type="ECO:0000259" key="3">
    <source>
        <dbReference type="Pfam" id="PF20454"/>
    </source>
</evidence>
<protein>
    <submittedName>
        <fullName evidence="4">Terminase</fullName>
    </submittedName>
</protein>
<feature type="domain" description="Terminase large subunit GpA endonuclease" evidence="3">
    <location>
        <begin position="299"/>
        <end position="570"/>
    </location>
</feature>
<feature type="compositionally biased region" description="Polar residues" evidence="1">
    <location>
        <begin position="611"/>
        <end position="628"/>
    </location>
</feature>
<dbReference type="InterPro" id="IPR046453">
    <property type="entry name" value="GpA_ATPase"/>
</dbReference>
<reference evidence="4" key="1">
    <citation type="submission" date="2023-02" db="EMBL/GenBank/DDBJ databases">
        <title>Pectobacterium carotovorum subsp. carotovorum NBRC 12380.</title>
        <authorList>
            <person name="Ichikawa N."/>
            <person name="Sato H."/>
            <person name="Tonouchi N."/>
        </authorList>
    </citation>
    <scope>NUCLEOTIDE SEQUENCE</scope>
    <source>
        <strain evidence="4">NBRC 12380</strain>
    </source>
</reference>
<dbReference type="InterPro" id="IPR046454">
    <property type="entry name" value="GpA_endonuclease"/>
</dbReference>
<feature type="region of interest" description="Disordered" evidence="1">
    <location>
        <begin position="597"/>
        <end position="628"/>
    </location>
</feature>
<sequence>MNTQKIKRIIKQSRNSILPPQKLLPSEFAETHLVLPDGASAGQKIRLYSFQREMLDIIDDPQYRKVVYKTSAQIAKTTILNSALFYWMYTDSSNIGIAQATGNELKQWKAGKIDKTIEQVSVLNNLITDKNDKRYANNANQIQLRDGNFLYFMSLGSPNHLRGKTLKRIILDEVSAVDLNDPEGNPIRLAEQRITDFGAEGKVLISSTPTFSGDAIDIEFQNSDQRHFHVNCPHCQYEHELLFENIQFDWEQIGNRKLPDPKTAVLHCPDCHESITEAQRIRMVSKGRWVKHRPEITDTAGFYINRLYSPNSTIQDIISEFRLAWYEYNNQSFYNTVLGLHYSELQQDFEIIKLENLRDDSFDIGNIPDEVLAICIGSDQQQDRLESTVLGFNDKELFVLGHKIFYGINCEVKGDKSYDQLLAFVRSDFRTVSGRKVKVLKAFVDSGNGRATNTVHAFCQRDPVLEPIKGSGSRTIPMFQQSTSKGQTFFNLNVHELKTWIRSLVINAVSENPDDAPLKVLFSHDLPDDYFEQLISEELKRKGDGYSWNLKKGQKRNEALDCLGYVLACMKYSLSKLGGQPFKELRTYASKQELKTINTTETNTPTPATPLKQQTQSRRNSTGRSWFG</sequence>
<evidence type="ECO:0000313" key="5">
    <source>
        <dbReference type="Proteomes" id="UP001165145"/>
    </source>
</evidence>
<dbReference type="GO" id="GO:0004519">
    <property type="term" value="F:endonuclease activity"/>
    <property type="evidence" value="ECO:0007669"/>
    <property type="project" value="InterPro"/>
</dbReference>
<name>A0AAI9KVW5_PECCC</name>
<dbReference type="Gene3D" id="3.40.50.300">
    <property type="entry name" value="P-loop containing nucleotide triphosphate hydrolases"/>
    <property type="match status" value="1"/>
</dbReference>
<evidence type="ECO:0000256" key="1">
    <source>
        <dbReference type="SAM" id="MobiDB-lite"/>
    </source>
</evidence>
<dbReference type="RefSeq" id="WP_261865145.1">
    <property type="nucleotide sequence ID" value="NZ_BRLF01000001.1"/>
</dbReference>
<accession>A0AAI9KVW5</accession>
<evidence type="ECO:0000313" key="4">
    <source>
        <dbReference type="EMBL" id="GLV67570.1"/>
    </source>
</evidence>
<evidence type="ECO:0000259" key="2">
    <source>
        <dbReference type="Pfam" id="PF05876"/>
    </source>
</evidence>